<gene>
    <name evidence="1" type="ORF">GCM10010260_84080</name>
</gene>
<organism evidence="1 2">
    <name type="scientific">Streptomyces filipinensis</name>
    <dbReference type="NCBI Taxonomy" id="66887"/>
    <lineage>
        <taxon>Bacteria</taxon>
        <taxon>Bacillati</taxon>
        <taxon>Actinomycetota</taxon>
        <taxon>Actinomycetes</taxon>
        <taxon>Kitasatosporales</taxon>
        <taxon>Streptomycetaceae</taxon>
        <taxon>Streptomyces</taxon>
    </lineage>
</organism>
<name>A0A918MFQ2_9ACTN</name>
<reference evidence="1" key="2">
    <citation type="submission" date="2020-09" db="EMBL/GenBank/DDBJ databases">
        <authorList>
            <person name="Sun Q."/>
            <person name="Ohkuma M."/>
        </authorList>
    </citation>
    <scope>NUCLEOTIDE SEQUENCE</scope>
    <source>
        <strain evidence="1">JCM 4369</strain>
    </source>
</reference>
<comment type="caution">
    <text evidence="1">The sequence shown here is derived from an EMBL/GenBank/DDBJ whole genome shotgun (WGS) entry which is preliminary data.</text>
</comment>
<accession>A0A918MFQ2</accession>
<dbReference type="AlphaFoldDB" id="A0A918MFQ2"/>
<keyword evidence="2" id="KW-1185">Reference proteome</keyword>
<reference evidence="1" key="1">
    <citation type="journal article" date="2014" name="Int. J. Syst. Evol. Microbiol.">
        <title>Complete genome sequence of Corynebacterium casei LMG S-19264T (=DSM 44701T), isolated from a smear-ripened cheese.</title>
        <authorList>
            <consortium name="US DOE Joint Genome Institute (JGI-PGF)"/>
            <person name="Walter F."/>
            <person name="Albersmeier A."/>
            <person name="Kalinowski J."/>
            <person name="Ruckert C."/>
        </authorList>
    </citation>
    <scope>NUCLEOTIDE SEQUENCE</scope>
    <source>
        <strain evidence="1">JCM 4369</strain>
    </source>
</reference>
<evidence type="ECO:0000313" key="1">
    <source>
        <dbReference type="EMBL" id="GGV30891.1"/>
    </source>
</evidence>
<dbReference type="Proteomes" id="UP000618795">
    <property type="component" value="Unassembled WGS sequence"/>
</dbReference>
<evidence type="ECO:0000313" key="2">
    <source>
        <dbReference type="Proteomes" id="UP000618795"/>
    </source>
</evidence>
<dbReference type="EMBL" id="BMTD01000046">
    <property type="protein sequence ID" value="GGV30891.1"/>
    <property type="molecule type" value="Genomic_DNA"/>
</dbReference>
<proteinExistence type="predicted"/>
<protein>
    <submittedName>
        <fullName evidence="1">Uncharacterized protein</fullName>
    </submittedName>
</protein>
<sequence>MTMTAPVADARILGLAHYAARGVLEHVLARHGLTFTQQIALRAAVTADAPQTPHDLITQIHAPSRPIPPTSAPLSTNCWQGSCSPQTARGTFTPRTPGANYLPLLALTLPP</sequence>